<dbReference type="RefSeq" id="WP_044841940.1">
    <property type="nucleotide sequence ID" value="NZ_CP059734.1"/>
</dbReference>
<keyword evidence="2" id="KW-1185">Reference proteome</keyword>
<organism evidence="1 2">
    <name type="scientific">Thalassomonas viridans</name>
    <dbReference type="NCBI Taxonomy" id="137584"/>
    <lineage>
        <taxon>Bacteria</taxon>
        <taxon>Pseudomonadati</taxon>
        <taxon>Pseudomonadota</taxon>
        <taxon>Gammaproteobacteria</taxon>
        <taxon>Alteromonadales</taxon>
        <taxon>Colwelliaceae</taxon>
        <taxon>Thalassomonas</taxon>
    </lineage>
</organism>
<evidence type="ECO:0000313" key="1">
    <source>
        <dbReference type="EMBL" id="WDE08568.1"/>
    </source>
</evidence>
<protein>
    <submittedName>
        <fullName evidence="1">Uncharacterized protein</fullName>
    </submittedName>
</protein>
<accession>A0AAE9Z8P4</accession>
<dbReference type="Proteomes" id="UP000032352">
    <property type="component" value="Chromosome pTvir"/>
</dbReference>
<reference evidence="1 2" key="1">
    <citation type="journal article" date="2015" name="Genome Announc.">
        <title>Draft Genome Sequences of Marine Isolates of Thalassomonas viridans and Thalassomonas actiniarum.</title>
        <authorList>
            <person name="Olonade I."/>
            <person name="van Zyl L.J."/>
            <person name="Trindade M."/>
        </authorList>
    </citation>
    <scope>NUCLEOTIDE SEQUENCE [LARGE SCALE GENOMIC DNA]</scope>
    <source>
        <strain evidence="1 2">XOM25</strain>
    </source>
</reference>
<dbReference type="AlphaFoldDB" id="A0AAE9Z8P4"/>
<proteinExistence type="predicted"/>
<evidence type="ECO:0000313" key="2">
    <source>
        <dbReference type="Proteomes" id="UP000032352"/>
    </source>
</evidence>
<sequence length="93" mass="10363">MKHWKKCLFVLAIGGVAIRYWLLYSQHLDTARLVSLQMCVVEGESLDPVNDELITIISNQLINRKLAGDSFIERAALSSAIADGLTCEPFDLL</sequence>
<gene>
    <name evidence="1" type="ORF">SG34_032105</name>
</gene>
<dbReference type="KEGG" id="tvd:SG34_032105"/>
<name>A0AAE9Z8P4_9GAMM</name>
<dbReference type="EMBL" id="CP059734">
    <property type="protein sequence ID" value="WDE08568.1"/>
    <property type="molecule type" value="Genomic_DNA"/>
</dbReference>
<reference evidence="1 2" key="2">
    <citation type="journal article" date="2022" name="Mar. Drugs">
        <title>Bioassay-Guided Fractionation Leads to the Detection of Cholic Acid Generated by the Rare Thalassomonas sp.</title>
        <authorList>
            <person name="Pheiffer F."/>
            <person name="Schneider Y.K."/>
            <person name="Hansen E.H."/>
            <person name="Andersen J.H."/>
            <person name="Isaksson J."/>
            <person name="Busche T."/>
            <person name="R C."/>
            <person name="Kalinowski J."/>
            <person name="Zyl L.V."/>
            <person name="Trindade M."/>
        </authorList>
    </citation>
    <scope>NUCLEOTIDE SEQUENCE [LARGE SCALE GENOMIC DNA]</scope>
    <source>
        <strain evidence="1 2">XOM25</strain>
    </source>
</reference>